<evidence type="ECO:0000313" key="1">
    <source>
        <dbReference type="Proteomes" id="UP000887579"/>
    </source>
</evidence>
<protein>
    <submittedName>
        <fullName evidence="2">LicD family protein</fullName>
    </submittedName>
</protein>
<sequence length="368" mass="42515">MNHALKCIFGNFTEQRKGCQGLFTQTITRFGTLIEDMDELGKVLDAEIIQKVLQASSDVLTVETLLPKNKPETIMLKYTSIESFNKYITITIIKLSPKNKNYYLLHGGEIASSIAIREFNTSTFVSNGIKILVPENVEKYLFFYEKGNFFECNQTLAEKVRNTTKKKDLKVKIKPEAAETLAELIDGFIETGQIPFMAFGTLLGWYRNCGFIPHTHDIDFYIKAEEYIDGFEKAYINDTKFPLLRKIGKKEYGLEMTFRNKYNKSEAWTDIFYLYENNATTQWSGLITDANIMERAKCIIPNVEKLCTGDLYGYLFFIPCNYLGVIKANNGFNWDRSNSKAGYFEKGQQTYPDGNWVNIDKKEIWIYY</sequence>
<organism evidence="1 2">
    <name type="scientific">Panagrolaimus sp. ES5</name>
    <dbReference type="NCBI Taxonomy" id="591445"/>
    <lineage>
        <taxon>Eukaryota</taxon>
        <taxon>Metazoa</taxon>
        <taxon>Ecdysozoa</taxon>
        <taxon>Nematoda</taxon>
        <taxon>Chromadorea</taxon>
        <taxon>Rhabditida</taxon>
        <taxon>Tylenchina</taxon>
        <taxon>Panagrolaimomorpha</taxon>
        <taxon>Panagrolaimoidea</taxon>
        <taxon>Panagrolaimidae</taxon>
        <taxon>Panagrolaimus</taxon>
    </lineage>
</organism>
<dbReference type="Proteomes" id="UP000887579">
    <property type="component" value="Unplaced"/>
</dbReference>
<accession>A0AC34FHY3</accession>
<dbReference type="WBParaSite" id="ES5_v2.g16963.t1">
    <property type="protein sequence ID" value="ES5_v2.g16963.t1"/>
    <property type="gene ID" value="ES5_v2.g16963"/>
</dbReference>
<reference evidence="2" key="1">
    <citation type="submission" date="2022-11" db="UniProtKB">
        <authorList>
            <consortium name="WormBaseParasite"/>
        </authorList>
    </citation>
    <scope>IDENTIFICATION</scope>
</reference>
<proteinExistence type="predicted"/>
<evidence type="ECO:0000313" key="2">
    <source>
        <dbReference type="WBParaSite" id="ES5_v2.g16963.t1"/>
    </source>
</evidence>
<name>A0AC34FHY3_9BILA</name>